<dbReference type="GO" id="GO:0015833">
    <property type="term" value="P:peptide transport"/>
    <property type="evidence" value="ECO:0007669"/>
    <property type="project" value="TreeGrafter"/>
</dbReference>
<comment type="caution">
    <text evidence="5">The sequence shown here is derived from an EMBL/GenBank/DDBJ whole genome shotgun (WGS) entry which is preliminary data.</text>
</comment>
<dbReference type="Gene3D" id="3.10.105.10">
    <property type="entry name" value="Dipeptide-binding Protein, Domain 3"/>
    <property type="match status" value="1"/>
</dbReference>
<evidence type="ECO:0000259" key="4">
    <source>
        <dbReference type="Pfam" id="PF00496"/>
    </source>
</evidence>
<dbReference type="GO" id="GO:0030288">
    <property type="term" value="C:outer membrane-bounded periplasmic space"/>
    <property type="evidence" value="ECO:0007669"/>
    <property type="project" value="TreeGrafter"/>
</dbReference>
<dbReference type="Gene3D" id="3.40.190.10">
    <property type="entry name" value="Periplasmic binding protein-like II"/>
    <property type="match status" value="1"/>
</dbReference>
<feature type="transmembrane region" description="Helical" evidence="3">
    <location>
        <begin position="12"/>
        <end position="28"/>
    </location>
</feature>
<dbReference type="GO" id="GO:1904680">
    <property type="term" value="F:peptide transmembrane transporter activity"/>
    <property type="evidence" value="ECO:0007669"/>
    <property type="project" value="TreeGrafter"/>
</dbReference>
<keyword evidence="3" id="KW-0812">Transmembrane</keyword>
<evidence type="ECO:0000313" key="6">
    <source>
        <dbReference type="Proteomes" id="UP000231912"/>
    </source>
</evidence>
<name>A0A2M9Z876_9LEPT</name>
<dbReference type="InterPro" id="IPR039424">
    <property type="entry name" value="SBP_5"/>
</dbReference>
<evidence type="ECO:0000313" key="5">
    <source>
        <dbReference type="EMBL" id="PJZ64542.1"/>
    </source>
</evidence>
<accession>A0A2M9Z876</accession>
<dbReference type="EMBL" id="NPDT01000009">
    <property type="protein sequence ID" value="PJZ64542.1"/>
    <property type="molecule type" value="Genomic_DNA"/>
</dbReference>
<dbReference type="Proteomes" id="UP000231912">
    <property type="component" value="Unassembled WGS sequence"/>
</dbReference>
<dbReference type="InterPro" id="IPR000914">
    <property type="entry name" value="SBP_5_dom"/>
</dbReference>
<evidence type="ECO:0000256" key="3">
    <source>
        <dbReference type="SAM" id="Phobius"/>
    </source>
</evidence>
<keyword evidence="1" id="KW-0732">Signal</keyword>
<dbReference type="InterPro" id="IPR030678">
    <property type="entry name" value="Peptide/Ni-bd"/>
</dbReference>
<dbReference type="PANTHER" id="PTHR30290:SF64">
    <property type="entry name" value="ABC TRANSPORTER PERIPLASMIC BINDING PROTEIN"/>
    <property type="match status" value="1"/>
</dbReference>
<dbReference type="GO" id="GO:0042884">
    <property type="term" value="P:microcin transport"/>
    <property type="evidence" value="ECO:0007669"/>
    <property type="project" value="TreeGrafter"/>
</dbReference>
<dbReference type="AlphaFoldDB" id="A0A2M9Z876"/>
<dbReference type="PIRSF" id="PIRSF002741">
    <property type="entry name" value="MppA"/>
    <property type="match status" value="1"/>
</dbReference>
<sequence length="610" mass="71151">MDLFIDGIRNRFYFIFFLLTAVFLFTVSCGDKEEADTSTAVEEIPWEGDPNTIPELSRRPNPAASPLAKKGGTFRIYSSQYPKSLNGYLDNFTHTQEIFRSMFEPLLSRNPITLEYLPHLAKSWKISPDKKKFSFVLDQNSKWSDGKPVTAKDILFTYETLMDPKNNTAMHRIPLSRFEKPKVLGEFEIEFEQKTIHWDNFEEIAFGLVILPEHHFKGKDFNKENFEFPIVSGPYELQSAKKGRYVKLKRRAAYWKRAYPVYKNTDNFDILLFKVFNEESLAFQAFKKGDIDFYPVYKAYTWVKEALGESFDKNYVVKQKIYNEKPMGFQGWAFNMRRKPFDDVRVRKAIAHLVDRQLMVDKLAFKEYELTDTYFSAVWEGGKLPNPPIEYDPNKSKALLAEAGWKPNAKGILEKDGKPFSITILDRERSSEKYFTIFIERAKEVGIQAKIESTDLANWSDRMDKYDFDLTWAAWGGGLFPDPEGQWFSKYADENGQNNITGFKNAEVDKLIEEQRTEFDSKKRAEIVRKVDKILTKEVPYVLLWNTKSTRLLYWNRFGQPKNPLGKYWGEQAAKNLWWIDSQKSEALDAAKRNKSSLPAYEPKVNYPAN</sequence>
<evidence type="ECO:0000256" key="2">
    <source>
        <dbReference type="SAM" id="MobiDB-lite"/>
    </source>
</evidence>
<dbReference type="GO" id="GO:0043190">
    <property type="term" value="C:ATP-binding cassette (ABC) transporter complex"/>
    <property type="evidence" value="ECO:0007669"/>
    <property type="project" value="InterPro"/>
</dbReference>
<dbReference type="Pfam" id="PF00496">
    <property type="entry name" value="SBP_bac_5"/>
    <property type="match status" value="1"/>
</dbReference>
<organism evidence="5 6">
    <name type="scientific">Leptospira wolffii</name>
    <dbReference type="NCBI Taxonomy" id="409998"/>
    <lineage>
        <taxon>Bacteria</taxon>
        <taxon>Pseudomonadati</taxon>
        <taxon>Spirochaetota</taxon>
        <taxon>Spirochaetia</taxon>
        <taxon>Leptospirales</taxon>
        <taxon>Leptospiraceae</taxon>
        <taxon>Leptospira</taxon>
    </lineage>
</organism>
<gene>
    <name evidence="5" type="ORF">CH371_17360</name>
</gene>
<dbReference type="SUPFAM" id="SSF53850">
    <property type="entry name" value="Periplasmic binding protein-like II"/>
    <property type="match status" value="1"/>
</dbReference>
<feature type="domain" description="Solute-binding protein family 5" evidence="4">
    <location>
        <begin position="116"/>
        <end position="492"/>
    </location>
</feature>
<proteinExistence type="predicted"/>
<protein>
    <submittedName>
        <fullName evidence="5">ABC transporter substrate-binding protein</fullName>
    </submittedName>
</protein>
<dbReference type="CDD" id="cd08497">
    <property type="entry name" value="MbnE-like"/>
    <property type="match status" value="1"/>
</dbReference>
<dbReference type="PANTHER" id="PTHR30290">
    <property type="entry name" value="PERIPLASMIC BINDING COMPONENT OF ABC TRANSPORTER"/>
    <property type="match status" value="1"/>
</dbReference>
<keyword evidence="3" id="KW-0472">Membrane</keyword>
<reference evidence="5 6" key="1">
    <citation type="submission" date="2017-07" db="EMBL/GenBank/DDBJ databases">
        <title>Leptospira spp. isolated from tropical soils.</title>
        <authorList>
            <person name="Thibeaux R."/>
            <person name="Iraola G."/>
            <person name="Ferres I."/>
            <person name="Bierque E."/>
            <person name="Girault D."/>
            <person name="Soupe-Gilbert M.-E."/>
            <person name="Picardeau M."/>
            <person name="Goarant C."/>
        </authorList>
    </citation>
    <scope>NUCLEOTIDE SEQUENCE [LARGE SCALE GENOMIC DNA]</scope>
    <source>
        <strain evidence="5 6">FH2-C-A2</strain>
    </source>
</reference>
<evidence type="ECO:0000256" key="1">
    <source>
        <dbReference type="ARBA" id="ARBA00022729"/>
    </source>
</evidence>
<keyword evidence="3" id="KW-1133">Transmembrane helix</keyword>
<feature type="region of interest" description="Disordered" evidence="2">
    <location>
        <begin position="591"/>
        <end position="610"/>
    </location>
</feature>